<dbReference type="OrthoDB" id="2997350at2759"/>
<keyword evidence="2" id="KW-1185">Reference proteome</keyword>
<proteinExistence type="predicted"/>
<comment type="caution">
    <text evidence="1">The sequence shown here is derived from an EMBL/GenBank/DDBJ whole genome shotgun (WGS) entry which is preliminary data.</text>
</comment>
<protein>
    <submittedName>
        <fullName evidence="1">Uncharacterized protein</fullName>
    </submittedName>
</protein>
<sequence length="354" mass="39537">MKTMKRNATLRPKVNAYTPPWRFLLQTYLRNALCPAPTSGGVPLRERPKERPWNFSISAEASGANDSVALTKSTSPTVVELDIWDFRTMVRKYVDGAPDCFITENDKPFMDMPCYDVNSLTEGHVNFLSRVNTQDEFMLLIMKFILGPVTECCRILNNISRNVPLAKSLEFIALRGPHSASVVDWDVLRIPATVHGEGALSIICVPPWKLDFEDLRAFSMPTKIPENYSHPRFMETSAEAISNANNLWQVVLDACAPAGPCFVVTNYVFWCFGKFRTPQGSSESVKGKGKAKDVDEGWTTVTVSTPIELEMSVPNSVRLPMMTEPMGLGCTVPECLTFWIQMTRGAAAWLPQVD</sequence>
<dbReference type="Proteomes" id="UP000772434">
    <property type="component" value="Unassembled WGS sequence"/>
</dbReference>
<accession>A0A9P5Q761</accession>
<reference evidence="1" key="1">
    <citation type="submission" date="2020-11" db="EMBL/GenBank/DDBJ databases">
        <authorList>
            <consortium name="DOE Joint Genome Institute"/>
            <person name="Ahrendt S."/>
            <person name="Riley R."/>
            <person name="Andreopoulos W."/>
            <person name="Labutti K."/>
            <person name="Pangilinan J."/>
            <person name="Ruiz-Duenas F.J."/>
            <person name="Barrasa J.M."/>
            <person name="Sanchez-Garcia M."/>
            <person name="Camarero S."/>
            <person name="Miyauchi S."/>
            <person name="Serrano A."/>
            <person name="Linde D."/>
            <person name="Babiker R."/>
            <person name="Drula E."/>
            <person name="Ayuso-Fernandez I."/>
            <person name="Pacheco R."/>
            <person name="Padilla G."/>
            <person name="Ferreira P."/>
            <person name="Barriuso J."/>
            <person name="Kellner H."/>
            <person name="Castanera R."/>
            <person name="Alfaro M."/>
            <person name="Ramirez L."/>
            <person name="Pisabarro A.G."/>
            <person name="Kuo A."/>
            <person name="Tritt A."/>
            <person name="Lipzen A."/>
            <person name="He G."/>
            <person name="Yan M."/>
            <person name="Ng V."/>
            <person name="Cullen D."/>
            <person name="Martin F."/>
            <person name="Rosso M.-N."/>
            <person name="Henrissat B."/>
            <person name="Hibbett D."/>
            <person name="Martinez A.T."/>
            <person name="Grigoriev I.V."/>
        </authorList>
    </citation>
    <scope>NUCLEOTIDE SEQUENCE</scope>
    <source>
        <strain evidence="1">AH 40177</strain>
    </source>
</reference>
<name>A0A9P5Q761_9AGAR</name>
<evidence type="ECO:0000313" key="2">
    <source>
        <dbReference type="Proteomes" id="UP000772434"/>
    </source>
</evidence>
<gene>
    <name evidence="1" type="ORF">BDP27DRAFT_1415185</name>
</gene>
<evidence type="ECO:0000313" key="1">
    <source>
        <dbReference type="EMBL" id="KAF9075387.1"/>
    </source>
</evidence>
<organism evidence="1 2">
    <name type="scientific">Rhodocollybia butyracea</name>
    <dbReference type="NCBI Taxonomy" id="206335"/>
    <lineage>
        <taxon>Eukaryota</taxon>
        <taxon>Fungi</taxon>
        <taxon>Dikarya</taxon>
        <taxon>Basidiomycota</taxon>
        <taxon>Agaricomycotina</taxon>
        <taxon>Agaricomycetes</taxon>
        <taxon>Agaricomycetidae</taxon>
        <taxon>Agaricales</taxon>
        <taxon>Marasmiineae</taxon>
        <taxon>Omphalotaceae</taxon>
        <taxon>Rhodocollybia</taxon>
    </lineage>
</organism>
<dbReference type="AlphaFoldDB" id="A0A9P5Q761"/>
<dbReference type="EMBL" id="JADNRY010000009">
    <property type="protein sequence ID" value="KAF9075387.1"/>
    <property type="molecule type" value="Genomic_DNA"/>
</dbReference>